<evidence type="ECO:0008006" key="4">
    <source>
        <dbReference type="Google" id="ProtNLM"/>
    </source>
</evidence>
<keyword evidence="1" id="KW-0732">Signal</keyword>
<dbReference type="Proteomes" id="UP000651010">
    <property type="component" value="Unassembled WGS sequence"/>
</dbReference>
<accession>A0ABR9G4E4</accession>
<dbReference type="RefSeq" id="WP_192553785.1">
    <property type="nucleotide sequence ID" value="NZ_JACZZA010000001.1"/>
</dbReference>
<feature type="chain" id="PRO_5045675910" description="DUF1579 domain-containing protein" evidence="1">
    <location>
        <begin position="25"/>
        <end position="178"/>
    </location>
</feature>
<dbReference type="EMBL" id="JACZZA010000001">
    <property type="protein sequence ID" value="MBE1158925.1"/>
    <property type="molecule type" value="Genomic_DNA"/>
</dbReference>
<evidence type="ECO:0000313" key="2">
    <source>
        <dbReference type="EMBL" id="MBE1158925.1"/>
    </source>
</evidence>
<organism evidence="2 3">
    <name type="scientific">Dyella acidiphila</name>
    <dbReference type="NCBI Taxonomy" id="2775866"/>
    <lineage>
        <taxon>Bacteria</taxon>
        <taxon>Pseudomonadati</taxon>
        <taxon>Pseudomonadota</taxon>
        <taxon>Gammaproteobacteria</taxon>
        <taxon>Lysobacterales</taxon>
        <taxon>Rhodanobacteraceae</taxon>
        <taxon>Dyella</taxon>
    </lineage>
</organism>
<sequence>MPKLLLAACALTILLSSTPQPGNATPVTAPNTCSDAAYRRFDFWLGDWDTYRITGEKVATSSVARNRITSILGGCALHEAYTRNDGYAGESFTSYDASRKLWHQTWVSNQGELLVLEGTQQGDRIVLSGSVTDAQGVQLQRVSWAPWQGGVRETCMGSRDGGKTWAMLFDIQFRHHRT</sequence>
<keyword evidence="3" id="KW-1185">Reference proteome</keyword>
<gene>
    <name evidence="2" type="ORF">IGX34_00920</name>
</gene>
<comment type="caution">
    <text evidence="2">The sequence shown here is derived from an EMBL/GenBank/DDBJ whole genome shotgun (WGS) entry which is preliminary data.</text>
</comment>
<name>A0ABR9G4E4_9GAMM</name>
<proteinExistence type="predicted"/>
<feature type="signal peptide" evidence="1">
    <location>
        <begin position="1"/>
        <end position="24"/>
    </location>
</feature>
<reference evidence="2 3" key="1">
    <citation type="submission" date="2020-09" db="EMBL/GenBank/DDBJ databases">
        <title>Dyella sp. 7MK23 isolated from forest soil.</title>
        <authorList>
            <person name="Fu J."/>
        </authorList>
    </citation>
    <scope>NUCLEOTIDE SEQUENCE [LARGE SCALE GENOMIC DNA]</scope>
    <source>
        <strain evidence="2 3">7MK23</strain>
    </source>
</reference>
<evidence type="ECO:0000313" key="3">
    <source>
        <dbReference type="Proteomes" id="UP000651010"/>
    </source>
</evidence>
<protein>
    <recommendedName>
        <fullName evidence="4">DUF1579 domain-containing protein</fullName>
    </recommendedName>
</protein>
<evidence type="ECO:0000256" key="1">
    <source>
        <dbReference type="SAM" id="SignalP"/>
    </source>
</evidence>